<evidence type="ECO:0000313" key="1">
    <source>
        <dbReference type="EMBL" id="SFV32024.1"/>
    </source>
</evidence>
<dbReference type="Proteomes" id="UP000199423">
    <property type="component" value="Unassembled WGS sequence"/>
</dbReference>
<protein>
    <submittedName>
        <fullName evidence="1">Uncharacterized protein</fullName>
    </submittedName>
</protein>
<accession>A0A1I7NBH8</accession>
<gene>
    <name evidence="1" type="ORF">SAMN04488557_1467</name>
</gene>
<dbReference type="STRING" id="51670.SAMN04488557_1467"/>
<evidence type="ECO:0000313" key="2">
    <source>
        <dbReference type="Proteomes" id="UP000199423"/>
    </source>
</evidence>
<name>A0A1I7NBH8_9HYPH</name>
<dbReference type="RefSeq" id="WP_092866624.1">
    <property type="nucleotide sequence ID" value="NZ_FPCH01000002.1"/>
</dbReference>
<organism evidence="1 2">
    <name type="scientific">Hyphomicrobium facile</name>
    <dbReference type="NCBI Taxonomy" id="51670"/>
    <lineage>
        <taxon>Bacteria</taxon>
        <taxon>Pseudomonadati</taxon>
        <taxon>Pseudomonadota</taxon>
        <taxon>Alphaproteobacteria</taxon>
        <taxon>Hyphomicrobiales</taxon>
        <taxon>Hyphomicrobiaceae</taxon>
        <taxon>Hyphomicrobium</taxon>
    </lineage>
</organism>
<sequence>MSVAYNVFGPEDLALAESVLNEVWTSLPSGVRSGPHGLECRDWLAKQVLASLHNDDVNRDLLKMQLLNSDMTAWA</sequence>
<dbReference type="AlphaFoldDB" id="A0A1I7NBH8"/>
<keyword evidence="2" id="KW-1185">Reference proteome</keyword>
<reference evidence="2" key="1">
    <citation type="submission" date="2016-10" db="EMBL/GenBank/DDBJ databases">
        <authorList>
            <person name="Varghese N."/>
            <person name="Submissions S."/>
        </authorList>
    </citation>
    <scope>NUCLEOTIDE SEQUENCE [LARGE SCALE GENOMIC DNA]</scope>
    <source>
        <strain evidence="2">DSM 1565</strain>
    </source>
</reference>
<dbReference type="OrthoDB" id="7933409at2"/>
<dbReference type="EMBL" id="FPCH01000002">
    <property type="protein sequence ID" value="SFV32024.1"/>
    <property type="molecule type" value="Genomic_DNA"/>
</dbReference>
<proteinExistence type="predicted"/>